<dbReference type="RefSeq" id="WP_245611236.1">
    <property type="nucleotide sequence ID" value="NZ_JAPVER010000020.1"/>
</dbReference>
<organism evidence="1 3">
    <name type="scientific">Methanobacterium veterum</name>
    <dbReference type="NCBI Taxonomy" id="408577"/>
    <lineage>
        <taxon>Archaea</taxon>
        <taxon>Methanobacteriati</taxon>
        <taxon>Methanobacteriota</taxon>
        <taxon>Methanomada group</taxon>
        <taxon>Methanobacteria</taxon>
        <taxon>Methanobacteriales</taxon>
        <taxon>Methanobacteriaceae</taxon>
        <taxon>Methanobacterium</taxon>
    </lineage>
</organism>
<evidence type="ECO:0000313" key="2">
    <source>
        <dbReference type="EMBL" id="MCZ3373514.1"/>
    </source>
</evidence>
<keyword evidence="3" id="KW-1185">Reference proteome</keyword>
<dbReference type="EMBL" id="JAPVES010000030">
    <property type="protein sequence ID" value="MCZ3373514.1"/>
    <property type="molecule type" value="Genomic_DNA"/>
</dbReference>
<dbReference type="EMBL" id="JAPVER010000020">
    <property type="protein sequence ID" value="MCZ3367338.1"/>
    <property type="molecule type" value="Genomic_DNA"/>
</dbReference>
<dbReference type="Proteomes" id="UP001068021">
    <property type="component" value="Unassembled WGS sequence"/>
</dbReference>
<dbReference type="AlphaFoldDB" id="A0A9E5A0G3"/>
<evidence type="ECO:0000313" key="3">
    <source>
        <dbReference type="Proteomes" id="UP001068021"/>
    </source>
</evidence>
<reference evidence="1" key="1">
    <citation type="submission" date="2022-12" db="EMBL/GenBank/DDBJ databases">
        <title>Reclassification of two methanogenic archaea species isolated from the Kolyma lowland permafrost.</title>
        <authorList>
            <person name="Trubitsyn V.E."/>
            <person name="Rivkina E.M."/>
            <person name="Shcherbakova V.A."/>
        </authorList>
    </citation>
    <scope>NUCLEOTIDE SEQUENCE</scope>
    <source>
        <strain evidence="1">M2</strain>
        <strain evidence="2">MK4</strain>
    </source>
</reference>
<dbReference type="Gene3D" id="3.10.20.30">
    <property type="match status" value="1"/>
</dbReference>
<dbReference type="Proteomes" id="UP001074446">
    <property type="component" value="Unassembled WGS sequence"/>
</dbReference>
<dbReference type="InterPro" id="IPR012675">
    <property type="entry name" value="Beta-grasp_dom_sf"/>
</dbReference>
<proteinExistence type="predicted"/>
<protein>
    <submittedName>
        <fullName evidence="1">Uncharacterized protein</fullName>
    </submittedName>
</protein>
<comment type="caution">
    <text evidence="1">The sequence shown here is derived from an EMBL/GenBank/DDBJ whole genome shotgun (WGS) entry which is preliminary data.</text>
</comment>
<accession>A0A9E5A0G3</accession>
<gene>
    <name evidence="2" type="ORF">O3H35_12775</name>
    <name evidence="1" type="ORF">O3H54_15715</name>
</gene>
<dbReference type="SUPFAM" id="SSF54285">
    <property type="entry name" value="MoaD/ThiS"/>
    <property type="match status" value="1"/>
</dbReference>
<dbReference type="InterPro" id="IPR016155">
    <property type="entry name" value="Mopterin_synth/thiamin_S_b"/>
</dbReference>
<sequence length="68" mass="7527">MRIKIINAPFKEDGVQELKINSISVSDLLKKLEIPVFMVIVTRNGRVAGEHEILADEDNVQISGMGCC</sequence>
<evidence type="ECO:0000313" key="1">
    <source>
        <dbReference type="EMBL" id="MCZ3367338.1"/>
    </source>
</evidence>
<name>A0A9E5A0G3_9EURY</name>